<proteinExistence type="predicted"/>
<keyword evidence="1" id="KW-0812">Transmembrane</keyword>
<sequence>MYMLTLHDPCFFILCWLQGDKQIHHFYCFRVSFKCPQNNPQTYISKIPLLQQISCKPTNYFTSFSVRTSNMPVILSGVGLYLTPLLILSLFFLINS</sequence>
<feature type="transmembrane region" description="Helical" evidence="1">
    <location>
        <begin position="73"/>
        <end position="94"/>
    </location>
</feature>
<comment type="caution">
    <text evidence="2">The sequence shown here is derived from an EMBL/GenBank/DDBJ whole genome shotgun (WGS) entry which is preliminary data.</text>
</comment>
<keyword evidence="1" id="KW-1133">Transmembrane helix</keyword>
<name>A0A8J8NHR1_HALGN</name>
<protein>
    <submittedName>
        <fullName evidence="2">Uncharacterized protein</fullName>
    </submittedName>
</protein>
<gene>
    <name evidence="2" type="ORF">FGO68_gene16260</name>
</gene>
<accession>A0A8J8NHR1</accession>
<keyword evidence="3" id="KW-1185">Reference proteome</keyword>
<reference evidence="2" key="1">
    <citation type="submission" date="2019-06" db="EMBL/GenBank/DDBJ databases">
        <authorList>
            <person name="Zheng W."/>
        </authorList>
    </citation>
    <scope>NUCLEOTIDE SEQUENCE</scope>
    <source>
        <strain evidence="2">QDHG01</strain>
    </source>
</reference>
<evidence type="ECO:0000256" key="1">
    <source>
        <dbReference type="SAM" id="Phobius"/>
    </source>
</evidence>
<dbReference type="Proteomes" id="UP000785679">
    <property type="component" value="Unassembled WGS sequence"/>
</dbReference>
<evidence type="ECO:0000313" key="3">
    <source>
        <dbReference type="Proteomes" id="UP000785679"/>
    </source>
</evidence>
<organism evidence="2 3">
    <name type="scientific">Halteria grandinella</name>
    <dbReference type="NCBI Taxonomy" id="5974"/>
    <lineage>
        <taxon>Eukaryota</taxon>
        <taxon>Sar</taxon>
        <taxon>Alveolata</taxon>
        <taxon>Ciliophora</taxon>
        <taxon>Intramacronucleata</taxon>
        <taxon>Spirotrichea</taxon>
        <taxon>Stichotrichia</taxon>
        <taxon>Sporadotrichida</taxon>
        <taxon>Halteriidae</taxon>
        <taxon>Halteria</taxon>
    </lineage>
</organism>
<evidence type="ECO:0000313" key="2">
    <source>
        <dbReference type="EMBL" id="TNV74924.1"/>
    </source>
</evidence>
<keyword evidence="1" id="KW-0472">Membrane</keyword>
<dbReference type="AlphaFoldDB" id="A0A8J8NHR1"/>
<dbReference type="EMBL" id="RRYP01016548">
    <property type="protein sequence ID" value="TNV74924.1"/>
    <property type="molecule type" value="Genomic_DNA"/>
</dbReference>